<name>A0ABY8E804_9FIRM</name>
<feature type="domain" description="Copper amine oxidase-like N-terminal" evidence="2">
    <location>
        <begin position="30"/>
        <end position="137"/>
    </location>
</feature>
<dbReference type="RefSeq" id="WP_277730957.1">
    <property type="nucleotide sequence ID" value="NZ_CP120733.1"/>
</dbReference>
<evidence type="ECO:0000313" key="3">
    <source>
        <dbReference type="EMBL" id="WFD09036.1"/>
    </source>
</evidence>
<reference evidence="3 4" key="1">
    <citation type="submission" date="2023-03" db="EMBL/GenBank/DDBJ databases">
        <title>Complete genome sequence of Tepidibacter sp. SWIR-1, isolated from a deep-sea hydrothermal vent.</title>
        <authorList>
            <person name="Li X."/>
        </authorList>
    </citation>
    <scope>NUCLEOTIDE SEQUENCE [LARGE SCALE GENOMIC DNA]</scope>
    <source>
        <strain evidence="3 4">SWIR-1</strain>
    </source>
</reference>
<accession>A0ABY8E804</accession>
<feature type="chain" id="PRO_5045937234" evidence="1">
    <location>
        <begin position="25"/>
        <end position="276"/>
    </location>
</feature>
<dbReference type="SUPFAM" id="SSF55383">
    <property type="entry name" value="Copper amine oxidase, domain N"/>
    <property type="match status" value="1"/>
</dbReference>
<dbReference type="Gene3D" id="3.30.457.10">
    <property type="entry name" value="Copper amine oxidase-like, N-terminal domain"/>
    <property type="match status" value="1"/>
</dbReference>
<protein>
    <submittedName>
        <fullName evidence="3">Copper amine oxidase N-terminal domain-containing protein</fullName>
    </submittedName>
</protein>
<evidence type="ECO:0000313" key="4">
    <source>
        <dbReference type="Proteomes" id="UP001222800"/>
    </source>
</evidence>
<dbReference type="EMBL" id="CP120733">
    <property type="protein sequence ID" value="WFD09036.1"/>
    <property type="molecule type" value="Genomic_DNA"/>
</dbReference>
<gene>
    <name evidence="3" type="ORF">P4S50_11630</name>
</gene>
<feature type="signal peptide" evidence="1">
    <location>
        <begin position="1"/>
        <end position="24"/>
    </location>
</feature>
<dbReference type="InterPro" id="IPR012854">
    <property type="entry name" value="Cu_amine_oxidase-like_N"/>
</dbReference>
<dbReference type="Proteomes" id="UP001222800">
    <property type="component" value="Chromosome"/>
</dbReference>
<evidence type="ECO:0000259" key="2">
    <source>
        <dbReference type="Pfam" id="PF07833"/>
    </source>
</evidence>
<sequence length="276" mass="30917">MKRYFKYLITTFALILTLFNCSFAQDISVYVNNSKLEIDTASIIKDGRTLVPVRAIFEALGCEVRWDASTKTVTGIKGNKQIKLVIDGVNAKVNESEVKLDVPAMIVNSRTLVPVRFISESLDCNVKWDGDTNSVYITTLESGNENTEDTKIEESSAGGDLGELKDLTNNTVTVGEELYYTPNGNAKFSMWVIKFNKPGYKAYIRASESTIYKQDAETQLLKVLNNYLGDEANTLWSKIKSNIENEIFDNPTEEIFNGKTVEYFVSGNGDIVIYIK</sequence>
<proteinExistence type="predicted"/>
<keyword evidence="1" id="KW-0732">Signal</keyword>
<dbReference type="InterPro" id="IPR036582">
    <property type="entry name" value="Mao_N_sf"/>
</dbReference>
<evidence type="ECO:0000256" key="1">
    <source>
        <dbReference type="SAM" id="SignalP"/>
    </source>
</evidence>
<keyword evidence="4" id="KW-1185">Reference proteome</keyword>
<organism evidence="3 4">
    <name type="scientific">Tepidibacter hydrothermalis</name>
    <dbReference type="NCBI Taxonomy" id="3036126"/>
    <lineage>
        <taxon>Bacteria</taxon>
        <taxon>Bacillati</taxon>
        <taxon>Bacillota</taxon>
        <taxon>Clostridia</taxon>
        <taxon>Peptostreptococcales</taxon>
        <taxon>Peptostreptococcaceae</taxon>
        <taxon>Tepidibacter</taxon>
    </lineage>
</organism>
<dbReference type="Pfam" id="PF07833">
    <property type="entry name" value="Cu_amine_oxidN1"/>
    <property type="match status" value="1"/>
</dbReference>